<dbReference type="GeneID" id="84593185"/>
<protein>
    <submittedName>
        <fullName evidence="1">Uncharacterized protein</fullName>
    </submittedName>
</protein>
<dbReference type="KEGG" id="ang:An15g04030"/>
<accession>A0AAJ8E4F6</accession>
<name>A0AAJ8E4F6_ASPNG</name>
<reference evidence="1" key="2">
    <citation type="submission" date="2025-08" db="UniProtKB">
        <authorList>
            <consortium name="RefSeq"/>
        </authorList>
    </citation>
    <scope>IDENTIFICATION</scope>
</reference>
<proteinExistence type="predicted"/>
<evidence type="ECO:0000313" key="1">
    <source>
        <dbReference type="RefSeq" id="XP_059606499.1"/>
    </source>
</evidence>
<dbReference type="VEuPathDB" id="FungiDB:An15g04030"/>
<organism evidence="1">
    <name type="scientific">Aspergillus niger</name>
    <dbReference type="NCBI Taxonomy" id="5061"/>
    <lineage>
        <taxon>Eukaryota</taxon>
        <taxon>Fungi</taxon>
        <taxon>Dikarya</taxon>
        <taxon>Ascomycota</taxon>
        <taxon>Pezizomycotina</taxon>
        <taxon>Eurotiomycetes</taxon>
        <taxon>Eurotiomycetidae</taxon>
        <taxon>Eurotiales</taxon>
        <taxon>Aspergillaceae</taxon>
        <taxon>Aspergillus</taxon>
        <taxon>Aspergillus subgen. Circumdati</taxon>
    </lineage>
</organism>
<reference evidence="1" key="1">
    <citation type="submission" date="2025-02" db="EMBL/GenBank/DDBJ databases">
        <authorList>
            <consortium name="NCBI Genome Project"/>
        </authorList>
    </citation>
    <scope>NUCLEOTIDE SEQUENCE</scope>
</reference>
<sequence length="104" mass="11575">MRTISVRANSKEGDESREYKSGCLGNATKLIEGWKAHQRLGILLASYCDNSLRNVTISLAMDMSCTSDSRYYIVTMSTSRANRLVLGEIAKEIGRFLQAILPEV</sequence>
<dbReference type="RefSeq" id="XP_059606499.1">
    <property type="nucleotide sequence ID" value="XM_059744635.1"/>
</dbReference>
<dbReference type="AlphaFoldDB" id="A0AAJ8E4F6"/>
<gene>
    <name evidence="1" type="ORF">An15g04030</name>
</gene>